<evidence type="ECO:0000313" key="5">
    <source>
        <dbReference type="Proteomes" id="UP000586947"/>
    </source>
</evidence>
<dbReference type="PANTHER" id="PTHR35936">
    <property type="entry name" value="MEMBRANE-BOUND LYTIC MUREIN TRANSGLYCOSYLASE F"/>
    <property type="match status" value="1"/>
</dbReference>
<dbReference type="PROSITE" id="PS51257">
    <property type="entry name" value="PROKAR_LIPOPROTEIN"/>
    <property type="match status" value="1"/>
</dbReference>
<dbReference type="Gene3D" id="3.40.190.10">
    <property type="entry name" value="Periplasmic binding protein-like II"/>
    <property type="match status" value="2"/>
</dbReference>
<dbReference type="InterPro" id="IPR001638">
    <property type="entry name" value="Solute-binding_3/MltF_N"/>
</dbReference>
<reference evidence="4 5" key="1">
    <citation type="submission" date="2020-08" db="EMBL/GenBank/DDBJ databases">
        <title>Sequencing the genomes of 1000 actinobacteria strains.</title>
        <authorList>
            <person name="Klenk H.-P."/>
        </authorList>
    </citation>
    <scope>NUCLEOTIDE SEQUENCE [LARGE SCALE GENOMIC DNA]</scope>
    <source>
        <strain evidence="4 5">DSM 103125</strain>
    </source>
</reference>
<evidence type="ECO:0000256" key="2">
    <source>
        <dbReference type="SAM" id="SignalP"/>
    </source>
</evidence>
<name>A0A840VVE6_9ACTN</name>
<dbReference type="PANTHER" id="PTHR35936:SF17">
    <property type="entry name" value="ARGININE-BINDING EXTRACELLULAR PROTEIN ARTP"/>
    <property type="match status" value="1"/>
</dbReference>
<proteinExistence type="predicted"/>
<dbReference type="SUPFAM" id="SSF53850">
    <property type="entry name" value="Periplasmic binding protein-like II"/>
    <property type="match status" value="1"/>
</dbReference>
<feature type="domain" description="Solute-binding protein family 3/N-terminal" evidence="3">
    <location>
        <begin position="59"/>
        <end position="288"/>
    </location>
</feature>
<evidence type="ECO:0000259" key="3">
    <source>
        <dbReference type="SMART" id="SM00062"/>
    </source>
</evidence>
<dbReference type="Proteomes" id="UP000586947">
    <property type="component" value="Unassembled WGS sequence"/>
</dbReference>
<gene>
    <name evidence="4" type="ORF">HNR20_005210</name>
</gene>
<dbReference type="CDD" id="cd01004">
    <property type="entry name" value="PBP2_MidA_like"/>
    <property type="match status" value="1"/>
</dbReference>
<keyword evidence="5" id="KW-1185">Reference proteome</keyword>
<feature type="signal peptide" evidence="2">
    <location>
        <begin position="1"/>
        <end position="25"/>
    </location>
</feature>
<comment type="caution">
    <text evidence="4">The sequence shown here is derived from an EMBL/GenBank/DDBJ whole genome shotgun (WGS) entry which is preliminary data.</text>
</comment>
<organism evidence="4 5">
    <name type="scientific">Micromonospora parathelypteridis</name>
    <dbReference type="NCBI Taxonomy" id="1839617"/>
    <lineage>
        <taxon>Bacteria</taxon>
        <taxon>Bacillati</taxon>
        <taxon>Actinomycetota</taxon>
        <taxon>Actinomycetes</taxon>
        <taxon>Micromonosporales</taxon>
        <taxon>Micromonosporaceae</taxon>
        <taxon>Micromonospora</taxon>
    </lineage>
</organism>
<dbReference type="SMART" id="SM00062">
    <property type="entry name" value="PBPb"/>
    <property type="match status" value="1"/>
</dbReference>
<accession>A0A840VVE6</accession>
<protein>
    <submittedName>
        <fullName evidence="4">Polar amino acid transport system substrate-binding protein</fullName>
    </submittedName>
</protein>
<evidence type="ECO:0000256" key="1">
    <source>
        <dbReference type="ARBA" id="ARBA00022729"/>
    </source>
</evidence>
<dbReference type="Pfam" id="PF00497">
    <property type="entry name" value="SBP_bac_3"/>
    <property type="match status" value="1"/>
</dbReference>
<dbReference type="EMBL" id="JACHDP010000001">
    <property type="protein sequence ID" value="MBB5480705.1"/>
    <property type="molecule type" value="Genomic_DNA"/>
</dbReference>
<dbReference type="AlphaFoldDB" id="A0A840VVE6"/>
<feature type="chain" id="PRO_5038514466" evidence="2">
    <location>
        <begin position="26"/>
        <end position="307"/>
    </location>
</feature>
<sequence>MTNQPPKRMYSIAAALASAALLLGAAACGSTDQTTDASSTSTPGPVSTLLPESVQKAGILTIATDAQLPPNNFVGPDGKTIIGVSVDMGNAVAKALGVKATFVNTKFASLITGLQAGRYDIAMSGITDTAERQKQVDFVDFIESGQVFIVPKGNPGKVDSQDAMCGKNLSLVTGTISVDLAEAQSAKCVQAGQEQVKILKFPTVADALLQLTNGRADANIANLGKAAYQSKESGGKLEVAGKPFATSYDAVAVKKGDKEMIAALQYGFEQIIKDGTYQKVLEKWDVQDSAVDKVVVNGGDSLEGSTS</sequence>
<keyword evidence="1 2" id="KW-0732">Signal</keyword>
<dbReference type="RefSeq" id="WP_184185049.1">
    <property type="nucleotide sequence ID" value="NZ_BMNF01000004.1"/>
</dbReference>
<evidence type="ECO:0000313" key="4">
    <source>
        <dbReference type="EMBL" id="MBB5480705.1"/>
    </source>
</evidence>